<dbReference type="AlphaFoldDB" id="B3U4Q2"/>
<keyword evidence="5" id="KW-1185">Reference proteome</keyword>
<dbReference type="HOGENOM" id="CLU_2341561_0_0_0"/>
<proteinExistence type="predicted"/>
<feature type="signal peptide" evidence="2">
    <location>
        <begin position="1"/>
        <end position="23"/>
    </location>
</feature>
<reference evidence="4" key="3">
    <citation type="submission" date="2010-03" db="EMBL/GenBank/DDBJ databases">
        <authorList>
            <person name="Genoscope - CEA"/>
        </authorList>
    </citation>
    <scope>NUCLEOTIDE SEQUENCE</scope>
</reference>
<dbReference type="OrthoDB" id="9816050at2"/>
<feature type="compositionally biased region" description="Polar residues" evidence="1">
    <location>
        <begin position="22"/>
        <end position="39"/>
    </location>
</feature>
<dbReference type="EMBL" id="EU559167">
    <property type="protein sequence ID" value="ACE75619.1"/>
    <property type="molecule type" value="Genomic_DNA"/>
</dbReference>
<accession>B3U4Q2</accession>
<evidence type="ECO:0000256" key="2">
    <source>
        <dbReference type="SAM" id="SignalP"/>
    </source>
</evidence>
<feature type="region of interest" description="Disordered" evidence="1">
    <location>
        <begin position="61"/>
        <end position="97"/>
    </location>
</feature>
<dbReference type="KEGG" id="nde:NIDE1471"/>
<gene>
    <name evidence="4" type="ORF">NIDE1471</name>
</gene>
<dbReference type="EMBL" id="FP929003">
    <property type="protein sequence ID" value="CBK41214.1"/>
    <property type="molecule type" value="Genomic_DNA"/>
</dbReference>
<evidence type="ECO:0000313" key="4">
    <source>
        <dbReference type="EMBL" id="CBK41214.1"/>
    </source>
</evidence>
<evidence type="ECO:0000313" key="3">
    <source>
        <dbReference type="EMBL" id="ACE75619.1"/>
    </source>
</evidence>
<dbReference type="Proteomes" id="UP000001660">
    <property type="component" value="Chromosome"/>
</dbReference>
<sequence length="97" mass="10242">MRIVLILLSLFLWRDAPALTANAASESSGTGKSGSNQGLTLDEIGRGLKSAAKNIEEEIPKIGPAIGKTFKQVTSGEKETHNSPKSSTSSNSTKQKK</sequence>
<feature type="region of interest" description="Disordered" evidence="1">
    <location>
        <begin position="22"/>
        <end position="41"/>
    </location>
</feature>
<evidence type="ECO:0000313" key="5">
    <source>
        <dbReference type="Proteomes" id="UP000001660"/>
    </source>
</evidence>
<evidence type="ECO:0000256" key="1">
    <source>
        <dbReference type="SAM" id="MobiDB-lite"/>
    </source>
</evidence>
<reference evidence="3" key="1">
    <citation type="journal article" date="2008" name="Environ. Microbiol.">
        <title>Environmental genomics reveals a functional chlorite dismutase in the nitrite-oxidizing bacterium 'Candidatus Nitrospira defluvii'.</title>
        <authorList>
            <person name="Maixner F."/>
            <person name="Wagner M."/>
            <person name="Lucker S."/>
            <person name="Pelletier E."/>
            <person name="Schmitz-Esser S."/>
            <person name="Hace K."/>
            <person name="Spieck E."/>
            <person name="Konrat R."/>
            <person name="Le Paslier D."/>
            <person name="Daims H."/>
        </authorList>
    </citation>
    <scope>NUCLEOTIDE SEQUENCE</scope>
</reference>
<feature type="compositionally biased region" description="Low complexity" evidence="1">
    <location>
        <begin position="83"/>
        <end position="97"/>
    </location>
</feature>
<organism evidence="3">
    <name type="scientific">Nitrospira defluvii</name>
    <dbReference type="NCBI Taxonomy" id="330214"/>
    <lineage>
        <taxon>Bacteria</taxon>
        <taxon>Pseudomonadati</taxon>
        <taxon>Nitrospirota</taxon>
        <taxon>Nitrospiria</taxon>
        <taxon>Nitrospirales</taxon>
        <taxon>Nitrospiraceae</taxon>
        <taxon>Nitrospira</taxon>
    </lineage>
</organism>
<keyword evidence="2" id="KW-0732">Signal</keyword>
<name>B3U4Q2_9BACT</name>
<feature type="chain" id="PRO_5010824423" evidence="2">
    <location>
        <begin position="24"/>
        <end position="97"/>
    </location>
</feature>
<reference evidence="4 5" key="2">
    <citation type="journal article" date="2010" name="Proc. Natl. Acad. Sci. U.S.A.">
        <title>A Nitrospira metagenome illuminates the physiology and evolution of globally important nitrite-oxidizing bacteria.</title>
        <authorList>
            <person name="Lucker S."/>
            <person name="Wagner M."/>
            <person name="Maixner F."/>
            <person name="Pelletier E."/>
            <person name="Koch H."/>
            <person name="Vacherie B."/>
            <person name="Rattei T."/>
            <person name="Sinninghe Damste J."/>
            <person name="Spieck E."/>
            <person name="Le Paslier D."/>
            <person name="Daims H."/>
        </authorList>
    </citation>
    <scope>NUCLEOTIDE SEQUENCE [LARGE SCALE GENOMIC DNA]</scope>
</reference>
<protein>
    <submittedName>
        <fullName evidence="3">Exported protein</fullName>
    </submittedName>
</protein>